<dbReference type="PANTHER" id="PTHR30576">
    <property type="entry name" value="COLANIC BIOSYNTHESIS UDP-GLUCOSE LIPID CARRIER TRANSFERASE"/>
    <property type="match status" value="1"/>
</dbReference>
<reference evidence="9 10" key="1">
    <citation type="journal article" date="2022" name="Int. J. Syst. Evol. Microbiol.">
        <title>Apilactobacillus apisilvae sp. nov., Nicolia spurrieriana gen. nov. sp. nov., Bombilactobacillus folatiphilus sp. nov. and Bombilactobacillus thymidiniphilus sp. nov., four new lactic acid bacterial isolates from stingless bees Tetragonula carbonaria and Austroplebeia australis.</title>
        <authorList>
            <person name="Oliphant S.A."/>
            <person name="Watson-Haigh N.S."/>
            <person name="Sumby K.M."/>
            <person name="Gardner J."/>
            <person name="Groom S."/>
            <person name="Jiranek V."/>
        </authorList>
    </citation>
    <scope>NUCLEOTIDE SEQUENCE [LARGE SCALE GENOMIC DNA]</scope>
    <source>
        <strain evidence="9 10">SG4_A1</strain>
    </source>
</reference>
<evidence type="ECO:0000256" key="4">
    <source>
        <dbReference type="ARBA" id="ARBA00022692"/>
    </source>
</evidence>
<comment type="similarity">
    <text evidence="2">Belongs to the bacterial sugar transferase family.</text>
</comment>
<evidence type="ECO:0000256" key="2">
    <source>
        <dbReference type="ARBA" id="ARBA00006464"/>
    </source>
</evidence>
<keyword evidence="3" id="KW-0808">Transferase</keyword>
<keyword evidence="5 7" id="KW-1133">Transmembrane helix</keyword>
<dbReference type="Pfam" id="PF02397">
    <property type="entry name" value="Bac_transf"/>
    <property type="match status" value="1"/>
</dbReference>
<name>A0ABY4PCE2_9LACO</name>
<evidence type="ECO:0000256" key="5">
    <source>
        <dbReference type="ARBA" id="ARBA00022989"/>
    </source>
</evidence>
<feature type="transmembrane region" description="Helical" evidence="7">
    <location>
        <begin position="95"/>
        <end position="113"/>
    </location>
</feature>
<dbReference type="PANTHER" id="PTHR30576:SF0">
    <property type="entry name" value="UNDECAPRENYL-PHOSPHATE N-ACETYLGALACTOSAMINYL 1-PHOSPHATE TRANSFERASE-RELATED"/>
    <property type="match status" value="1"/>
</dbReference>
<feature type="transmembrane region" description="Helical" evidence="7">
    <location>
        <begin position="25"/>
        <end position="45"/>
    </location>
</feature>
<sequence>MSINKDMNSVIDPQQHFYSSLQLKIVKFVNLVGVTAIFALTWLFSYATMTAAHLNNYGNHLVIFLFSLIYFFYGRTYDAFVVSLSSIGDKVYSQALACFFTNTIMYIVIVILAGSLIHIGPLILCFVLQIFFALVWSKVTEYWYFKKFPAQKTLLLGDELADFRALLHKHGLKRNFIIQKTMNLQTFFLNDLSQLRNFDCVFLINIHSHERNQILKYCVTHDIKVYIVPRIGDLIMCSSTPVHILHLPLLYLGRYNPKPEYLLLKRIFDLILAGLVFILLIPSFVLIAMAIKIEDRGPIFYKQVRLTKDGQLFNVLKFRSMQVDAEQAGKALLSTGSNDKRVTKVGTILRKFRLDELPQLLNIIRGEMSIVGPRPERPEIATEYAKNLPEFVLRLQTKAGLTGYAQVYGKYNTTPYAKLEMDLIYLANSSLLEDLKIIFATVKILFKSDSTEGFETDE</sequence>
<gene>
    <name evidence="9" type="ORF">MOO47_05800</name>
</gene>
<dbReference type="Proteomes" id="UP000831947">
    <property type="component" value="Chromosome"/>
</dbReference>
<dbReference type="InterPro" id="IPR003362">
    <property type="entry name" value="Bact_transf"/>
</dbReference>
<accession>A0ABY4PCE2</accession>
<evidence type="ECO:0000313" key="10">
    <source>
        <dbReference type="Proteomes" id="UP000831947"/>
    </source>
</evidence>
<keyword evidence="6 7" id="KW-0472">Membrane</keyword>
<evidence type="ECO:0000256" key="1">
    <source>
        <dbReference type="ARBA" id="ARBA00004141"/>
    </source>
</evidence>
<feature type="domain" description="Bacterial sugar transferase" evidence="8">
    <location>
        <begin position="265"/>
        <end position="446"/>
    </location>
</feature>
<evidence type="ECO:0000256" key="3">
    <source>
        <dbReference type="ARBA" id="ARBA00022679"/>
    </source>
</evidence>
<feature type="transmembrane region" description="Helical" evidence="7">
    <location>
        <begin position="57"/>
        <end position="74"/>
    </location>
</feature>
<dbReference type="RefSeq" id="WP_249512516.1">
    <property type="nucleotide sequence ID" value="NZ_CP093365.1"/>
</dbReference>
<feature type="transmembrane region" description="Helical" evidence="7">
    <location>
        <begin position="119"/>
        <end position="137"/>
    </location>
</feature>
<keyword evidence="4 7" id="KW-0812">Transmembrane</keyword>
<evidence type="ECO:0000256" key="7">
    <source>
        <dbReference type="SAM" id="Phobius"/>
    </source>
</evidence>
<proteinExistence type="inferred from homology"/>
<organism evidence="9 10">
    <name type="scientific">Bombilactobacillus thymidiniphilus</name>
    <dbReference type="NCBI Taxonomy" id="2923363"/>
    <lineage>
        <taxon>Bacteria</taxon>
        <taxon>Bacillati</taxon>
        <taxon>Bacillota</taxon>
        <taxon>Bacilli</taxon>
        <taxon>Lactobacillales</taxon>
        <taxon>Lactobacillaceae</taxon>
        <taxon>Bombilactobacillus</taxon>
    </lineage>
</organism>
<evidence type="ECO:0000256" key="6">
    <source>
        <dbReference type="ARBA" id="ARBA00023136"/>
    </source>
</evidence>
<evidence type="ECO:0000259" key="8">
    <source>
        <dbReference type="Pfam" id="PF02397"/>
    </source>
</evidence>
<comment type="subcellular location">
    <subcellularLocation>
        <location evidence="1">Membrane</location>
        <topology evidence="1">Multi-pass membrane protein</topology>
    </subcellularLocation>
</comment>
<protein>
    <submittedName>
        <fullName evidence="9">Exopolysaccharide biosynthesis polyprenyl glycosylphosphotransferase</fullName>
    </submittedName>
</protein>
<feature type="transmembrane region" description="Helical" evidence="7">
    <location>
        <begin position="271"/>
        <end position="291"/>
    </location>
</feature>
<dbReference type="InterPro" id="IPR017475">
    <property type="entry name" value="EPS_sugar_tfrase"/>
</dbReference>
<dbReference type="NCBIfam" id="TIGR03025">
    <property type="entry name" value="EPS_sugtrans"/>
    <property type="match status" value="1"/>
</dbReference>
<dbReference type="EMBL" id="CP093365">
    <property type="protein sequence ID" value="UQS83290.1"/>
    <property type="molecule type" value="Genomic_DNA"/>
</dbReference>
<keyword evidence="10" id="KW-1185">Reference proteome</keyword>
<evidence type="ECO:0000313" key="9">
    <source>
        <dbReference type="EMBL" id="UQS83290.1"/>
    </source>
</evidence>